<dbReference type="AlphaFoldDB" id="A0A6A4GJI8"/>
<protein>
    <submittedName>
        <fullName evidence="1">Uncharacterized protein</fullName>
    </submittedName>
</protein>
<name>A0A6A4GJI8_9AGAR</name>
<organism evidence="1 2">
    <name type="scientific">Gymnopus androsaceus JB14</name>
    <dbReference type="NCBI Taxonomy" id="1447944"/>
    <lineage>
        <taxon>Eukaryota</taxon>
        <taxon>Fungi</taxon>
        <taxon>Dikarya</taxon>
        <taxon>Basidiomycota</taxon>
        <taxon>Agaricomycotina</taxon>
        <taxon>Agaricomycetes</taxon>
        <taxon>Agaricomycetidae</taxon>
        <taxon>Agaricales</taxon>
        <taxon>Marasmiineae</taxon>
        <taxon>Omphalotaceae</taxon>
        <taxon>Gymnopus</taxon>
    </lineage>
</organism>
<dbReference type="EMBL" id="ML769939">
    <property type="protein sequence ID" value="KAE9385849.1"/>
    <property type="molecule type" value="Genomic_DNA"/>
</dbReference>
<keyword evidence="2" id="KW-1185">Reference proteome</keyword>
<gene>
    <name evidence="1" type="ORF">BT96DRAFT_949549</name>
</gene>
<accession>A0A6A4GJI8</accession>
<dbReference type="Proteomes" id="UP000799118">
    <property type="component" value="Unassembled WGS sequence"/>
</dbReference>
<sequence length="207" mass="22759">MAKAKRAYIGCKTGEDYQIGSTFDPIVGPKRGQIPWISQMGSLGYPIWDHPSVRGPGMGDPWNIHVSKVAGYPTPLSNKVAGYPTQLSMWDSQVASNWISHSTDYVGSPGNKVAGYPTQLSMWDSQVASNWISHSTDYVGFPGFPGNKVARYPTQLSMWDSQVASNWISHSTDYVGFSGNKPSSSTSRQKYKKIRSNEILLDLATFA</sequence>
<evidence type="ECO:0000313" key="2">
    <source>
        <dbReference type="Proteomes" id="UP000799118"/>
    </source>
</evidence>
<reference evidence="1" key="1">
    <citation type="journal article" date="2019" name="Environ. Microbiol.">
        <title>Fungal ecological strategies reflected in gene transcription - a case study of two litter decomposers.</title>
        <authorList>
            <person name="Barbi F."/>
            <person name="Kohler A."/>
            <person name="Barry K."/>
            <person name="Baskaran P."/>
            <person name="Daum C."/>
            <person name="Fauchery L."/>
            <person name="Ihrmark K."/>
            <person name="Kuo A."/>
            <person name="LaButti K."/>
            <person name="Lipzen A."/>
            <person name="Morin E."/>
            <person name="Grigoriev I.V."/>
            <person name="Henrissat B."/>
            <person name="Lindahl B."/>
            <person name="Martin F."/>
        </authorList>
    </citation>
    <scope>NUCLEOTIDE SEQUENCE</scope>
    <source>
        <strain evidence="1">JB14</strain>
    </source>
</reference>
<proteinExistence type="predicted"/>
<evidence type="ECO:0000313" key="1">
    <source>
        <dbReference type="EMBL" id="KAE9385849.1"/>
    </source>
</evidence>